<protein>
    <submittedName>
        <fullName evidence="1">Uncharacterized protein</fullName>
    </submittedName>
</protein>
<organism evidence="1 2">
    <name type="scientific">Psilocybe cf. subviscida</name>
    <dbReference type="NCBI Taxonomy" id="2480587"/>
    <lineage>
        <taxon>Eukaryota</taxon>
        <taxon>Fungi</taxon>
        <taxon>Dikarya</taxon>
        <taxon>Basidiomycota</taxon>
        <taxon>Agaricomycotina</taxon>
        <taxon>Agaricomycetes</taxon>
        <taxon>Agaricomycetidae</taxon>
        <taxon>Agaricales</taxon>
        <taxon>Agaricineae</taxon>
        <taxon>Strophariaceae</taxon>
        <taxon>Psilocybe</taxon>
    </lineage>
</organism>
<name>A0A8H5AU68_9AGAR</name>
<accession>A0A8H5AU68</accession>
<dbReference type="Proteomes" id="UP000567179">
    <property type="component" value="Unassembled WGS sequence"/>
</dbReference>
<evidence type="ECO:0000313" key="1">
    <source>
        <dbReference type="EMBL" id="KAF5311004.1"/>
    </source>
</evidence>
<reference evidence="1 2" key="1">
    <citation type="journal article" date="2020" name="ISME J.">
        <title>Uncovering the hidden diversity of litter-decomposition mechanisms in mushroom-forming fungi.</title>
        <authorList>
            <person name="Floudas D."/>
            <person name="Bentzer J."/>
            <person name="Ahren D."/>
            <person name="Johansson T."/>
            <person name="Persson P."/>
            <person name="Tunlid A."/>
        </authorList>
    </citation>
    <scope>NUCLEOTIDE SEQUENCE [LARGE SCALE GENOMIC DNA]</scope>
    <source>
        <strain evidence="1 2">CBS 101986</strain>
    </source>
</reference>
<proteinExistence type="predicted"/>
<sequence length="307" mass="35128">MLIYLQMTGNTPLPRQLLPISTNWVVPTPENADRYDGTVALSREIFLEGWLLPRLAEFNKRSTYVATDAWWNGHGIGPNSYHYYLNGQLGRDNATAAELLFTPVTKDKVDQSVLTGLDLDTPGHWYQYKSDSLKHSPQDDLLRRHVWLSGVTDNYMFIPEGYNKDGKCQILLKGSTLIKFEVALDSISYNTQFPFPLEGSILGKWSTSIILDGINGEIVIKVDEINPKIEENIDEKLVDRDEIKTFREPLKDRMKHLTMTDLMNDMRDVLGNAWEFVLPGAGDFYIHKAMFNGEEDLLCELKYKFQA</sequence>
<gene>
    <name evidence="1" type="ORF">D9619_007739</name>
</gene>
<evidence type="ECO:0000313" key="2">
    <source>
        <dbReference type="Proteomes" id="UP000567179"/>
    </source>
</evidence>
<keyword evidence="2" id="KW-1185">Reference proteome</keyword>
<dbReference type="AlphaFoldDB" id="A0A8H5AU68"/>
<dbReference type="EMBL" id="JAACJJ010000057">
    <property type="protein sequence ID" value="KAF5311004.1"/>
    <property type="molecule type" value="Genomic_DNA"/>
</dbReference>
<dbReference type="OrthoDB" id="5429442at2759"/>
<comment type="caution">
    <text evidence="1">The sequence shown here is derived from an EMBL/GenBank/DDBJ whole genome shotgun (WGS) entry which is preliminary data.</text>
</comment>